<dbReference type="CDD" id="cd00070">
    <property type="entry name" value="GLECT"/>
    <property type="match status" value="1"/>
</dbReference>
<sequence length="256" mass="28964">MHLSLSLISFLVATCIGQDSFTCRRSDQEQNVVPIQGIPGKRGPVGLKGSKGEPGVADDNEVDFIKSQLVSLQQQLEALRKKPTNCSEVNAPDRTNGFYETSAYIGCSCRLEFCDFSSPGARKFWGSHIRLPFDSFIGHSVVIIGKPTADQLFAINLFLSTDFLNLHFKAMPSQNRIVRNTFANGAWGHEERELGIPYPFVLNRQFKLKFSVNEGGFRVYLDDVHLFNYAHRHPRFTDIKFFYVHGAVSIERLWVE</sequence>
<dbReference type="InterPro" id="IPR013320">
    <property type="entry name" value="ConA-like_dom_sf"/>
</dbReference>
<accession>A0ABP0FQT7</accession>
<dbReference type="Proteomes" id="UP001642483">
    <property type="component" value="Unassembled WGS sequence"/>
</dbReference>
<evidence type="ECO:0000313" key="6">
    <source>
        <dbReference type="Proteomes" id="UP001642483"/>
    </source>
</evidence>
<dbReference type="PANTHER" id="PTHR11346:SF147">
    <property type="entry name" value="GALECTIN"/>
    <property type="match status" value="1"/>
</dbReference>
<reference evidence="5 6" key="1">
    <citation type="submission" date="2024-02" db="EMBL/GenBank/DDBJ databases">
        <authorList>
            <person name="Daric V."/>
            <person name="Darras S."/>
        </authorList>
    </citation>
    <scope>NUCLEOTIDE SEQUENCE [LARGE SCALE GENOMIC DNA]</scope>
</reference>
<organism evidence="5 6">
    <name type="scientific">Clavelina lepadiformis</name>
    <name type="common">Light-bulb sea squirt</name>
    <name type="synonym">Ascidia lepadiformis</name>
    <dbReference type="NCBI Taxonomy" id="159417"/>
    <lineage>
        <taxon>Eukaryota</taxon>
        <taxon>Metazoa</taxon>
        <taxon>Chordata</taxon>
        <taxon>Tunicata</taxon>
        <taxon>Ascidiacea</taxon>
        <taxon>Aplousobranchia</taxon>
        <taxon>Clavelinidae</taxon>
        <taxon>Clavelina</taxon>
    </lineage>
</organism>
<dbReference type="Gene3D" id="2.60.120.200">
    <property type="match status" value="1"/>
</dbReference>
<dbReference type="InterPro" id="IPR001079">
    <property type="entry name" value="Galectin_CRD"/>
</dbReference>
<keyword evidence="3" id="KW-0732">Signal</keyword>
<evidence type="ECO:0000313" key="5">
    <source>
        <dbReference type="EMBL" id="CAK8680884.1"/>
    </source>
</evidence>
<dbReference type="InterPro" id="IPR044156">
    <property type="entry name" value="Galectin-like"/>
</dbReference>
<dbReference type="Pfam" id="PF00337">
    <property type="entry name" value="Gal-bind_lectin"/>
    <property type="match status" value="1"/>
</dbReference>
<dbReference type="SUPFAM" id="SSF49899">
    <property type="entry name" value="Concanavalin A-like lectins/glucanases"/>
    <property type="match status" value="1"/>
</dbReference>
<keyword evidence="6" id="KW-1185">Reference proteome</keyword>
<dbReference type="SMART" id="SM00908">
    <property type="entry name" value="Gal-bind_lectin"/>
    <property type="match status" value="1"/>
</dbReference>
<proteinExistence type="predicted"/>
<dbReference type="EMBL" id="CAWYQH010000079">
    <property type="protein sequence ID" value="CAK8680884.1"/>
    <property type="molecule type" value="Genomic_DNA"/>
</dbReference>
<evidence type="ECO:0000256" key="1">
    <source>
        <dbReference type="ARBA" id="ARBA00022734"/>
    </source>
</evidence>
<evidence type="ECO:0000259" key="4">
    <source>
        <dbReference type="PROSITE" id="PS51304"/>
    </source>
</evidence>
<dbReference type="SMART" id="SM00276">
    <property type="entry name" value="GLECT"/>
    <property type="match status" value="1"/>
</dbReference>
<evidence type="ECO:0000256" key="2">
    <source>
        <dbReference type="RuleBase" id="RU102079"/>
    </source>
</evidence>
<gene>
    <name evidence="5" type="ORF">CVLEPA_LOCUS11121</name>
</gene>
<dbReference type="PANTHER" id="PTHR11346">
    <property type="entry name" value="GALECTIN"/>
    <property type="match status" value="1"/>
</dbReference>
<keyword evidence="1 2" id="KW-0430">Lectin</keyword>
<feature type="chain" id="PRO_5046734920" description="Galectin" evidence="3">
    <location>
        <begin position="18"/>
        <end position="256"/>
    </location>
</feature>
<comment type="caution">
    <text evidence="5">The sequence shown here is derived from an EMBL/GenBank/DDBJ whole genome shotgun (WGS) entry which is preliminary data.</text>
</comment>
<protein>
    <recommendedName>
        <fullName evidence="2">Galectin</fullName>
    </recommendedName>
</protein>
<evidence type="ECO:0000256" key="3">
    <source>
        <dbReference type="SAM" id="SignalP"/>
    </source>
</evidence>
<name>A0ABP0FQT7_CLALP</name>
<dbReference type="PROSITE" id="PS51304">
    <property type="entry name" value="GALECTIN"/>
    <property type="match status" value="1"/>
</dbReference>
<feature type="signal peptide" evidence="3">
    <location>
        <begin position="1"/>
        <end position="17"/>
    </location>
</feature>
<feature type="domain" description="Galectin" evidence="4">
    <location>
        <begin position="127"/>
        <end position="256"/>
    </location>
</feature>